<protein>
    <recommendedName>
        <fullName evidence="1">WWE domain-containing protein</fullName>
    </recommendedName>
</protein>
<dbReference type="SUPFAM" id="SSF117839">
    <property type="entry name" value="WWE domain"/>
    <property type="match status" value="1"/>
</dbReference>
<dbReference type="InterPro" id="IPR037197">
    <property type="entry name" value="WWE_dom_sf"/>
</dbReference>
<dbReference type="Pfam" id="PF02825">
    <property type="entry name" value="WWE"/>
    <property type="match status" value="1"/>
</dbReference>
<gene>
    <name evidence="2" type="ORF">ALAG00032_LOCUS12478</name>
</gene>
<dbReference type="EMBL" id="HBIJ01018997">
    <property type="protein sequence ID" value="CAE0371696.1"/>
    <property type="molecule type" value="Transcribed_RNA"/>
</dbReference>
<proteinExistence type="predicted"/>
<dbReference type="SUPFAM" id="SSF56399">
    <property type="entry name" value="ADP-ribosylation"/>
    <property type="match status" value="1"/>
</dbReference>
<dbReference type="Gene3D" id="3.90.228.10">
    <property type="match status" value="1"/>
</dbReference>
<dbReference type="InterPro" id="IPR012317">
    <property type="entry name" value="Poly(ADP-ribose)pol_cat_dom"/>
</dbReference>
<accession>A0A7S3K497</accession>
<dbReference type="GO" id="GO:0003950">
    <property type="term" value="F:NAD+ poly-ADP-ribosyltransferase activity"/>
    <property type="evidence" value="ECO:0007669"/>
    <property type="project" value="InterPro"/>
</dbReference>
<sequence>MYVCMYVCNASDTTVEKWCAYPSEINNKIENAHIAKEESVTFVMNGADYTVDLTSSPPEQIREATNKRREMRRNIKTTPQAKSPQEQNDWTVEPDIFSNGTQRWIIPVSQSASVCRETDEFNKASAQYVKMLGETAPLPRRVDYYESETTSSNFQSKKDEFAKAGIPTNEIWVFHGTFSDENIESIMSEGFKVGGSEVAIKNGDAHGRGVYTATGPRSSQGYGKKTNKVILAKGLVGTEGVHSKTPKDDWYLFMDGHQLLPVYVLHMKEE</sequence>
<dbReference type="InterPro" id="IPR004170">
    <property type="entry name" value="WWE_dom"/>
</dbReference>
<dbReference type="PROSITE" id="PS50918">
    <property type="entry name" value="WWE"/>
    <property type="match status" value="1"/>
</dbReference>
<dbReference type="Gene3D" id="3.30.720.50">
    <property type="match status" value="1"/>
</dbReference>
<dbReference type="AlphaFoldDB" id="A0A7S3K497"/>
<dbReference type="Pfam" id="PF00644">
    <property type="entry name" value="PARP"/>
    <property type="match status" value="1"/>
</dbReference>
<feature type="domain" description="WWE" evidence="1">
    <location>
        <begin position="1"/>
        <end position="73"/>
    </location>
</feature>
<organism evidence="2">
    <name type="scientific">Aureoumbra lagunensis</name>
    <dbReference type="NCBI Taxonomy" id="44058"/>
    <lineage>
        <taxon>Eukaryota</taxon>
        <taxon>Sar</taxon>
        <taxon>Stramenopiles</taxon>
        <taxon>Ochrophyta</taxon>
        <taxon>Pelagophyceae</taxon>
        <taxon>Pelagomonadales</taxon>
        <taxon>Aureoumbra</taxon>
    </lineage>
</organism>
<evidence type="ECO:0000313" key="2">
    <source>
        <dbReference type="EMBL" id="CAE0371696.1"/>
    </source>
</evidence>
<reference evidence="2" key="1">
    <citation type="submission" date="2021-01" db="EMBL/GenBank/DDBJ databases">
        <authorList>
            <person name="Corre E."/>
            <person name="Pelletier E."/>
            <person name="Niang G."/>
            <person name="Scheremetjew M."/>
            <person name="Finn R."/>
            <person name="Kale V."/>
            <person name="Holt S."/>
            <person name="Cochrane G."/>
            <person name="Meng A."/>
            <person name="Brown T."/>
            <person name="Cohen L."/>
        </authorList>
    </citation>
    <scope>NUCLEOTIDE SEQUENCE</scope>
    <source>
        <strain evidence="2">CCMP1510</strain>
    </source>
</reference>
<evidence type="ECO:0000259" key="1">
    <source>
        <dbReference type="PROSITE" id="PS50918"/>
    </source>
</evidence>
<name>A0A7S3K497_9STRA</name>